<keyword evidence="5" id="KW-1185">Reference proteome</keyword>
<dbReference type="EnsemblPlants" id="KQJ85437">
    <property type="protein sequence ID" value="KQJ85437"/>
    <property type="gene ID" value="BRADI_5g27061v3"/>
</dbReference>
<feature type="signal peptide" evidence="2">
    <location>
        <begin position="1"/>
        <end position="37"/>
    </location>
</feature>
<evidence type="ECO:0000313" key="4">
    <source>
        <dbReference type="EnsemblPlants" id="KQJ85437"/>
    </source>
</evidence>
<keyword evidence="1" id="KW-0472">Membrane</keyword>
<dbReference type="Gramene" id="KQJ85437">
    <property type="protein sequence ID" value="KQJ85437"/>
    <property type="gene ID" value="BRADI_5g27061v3"/>
</dbReference>
<feature type="transmembrane region" description="Helical" evidence="1">
    <location>
        <begin position="57"/>
        <end position="74"/>
    </location>
</feature>
<dbReference type="AlphaFoldDB" id="A0A0Q3KZE3"/>
<keyword evidence="1" id="KW-1133">Transmembrane helix</keyword>
<reference evidence="4" key="3">
    <citation type="submission" date="2018-08" db="UniProtKB">
        <authorList>
            <consortium name="EnsemblPlants"/>
        </authorList>
    </citation>
    <scope>IDENTIFICATION</scope>
    <source>
        <strain evidence="4">cv. Bd21</strain>
    </source>
</reference>
<reference evidence="3 4" key="1">
    <citation type="journal article" date="2010" name="Nature">
        <title>Genome sequencing and analysis of the model grass Brachypodium distachyon.</title>
        <authorList>
            <consortium name="International Brachypodium Initiative"/>
        </authorList>
    </citation>
    <scope>NUCLEOTIDE SEQUENCE [LARGE SCALE GENOMIC DNA]</scope>
    <source>
        <strain evidence="3 4">Bd21</strain>
    </source>
</reference>
<keyword evidence="1" id="KW-0812">Transmembrane</keyword>
<reference evidence="3" key="2">
    <citation type="submission" date="2017-06" db="EMBL/GenBank/DDBJ databases">
        <title>WGS assembly of Brachypodium distachyon.</title>
        <authorList>
            <consortium name="The International Brachypodium Initiative"/>
            <person name="Lucas S."/>
            <person name="Harmon-Smith M."/>
            <person name="Lail K."/>
            <person name="Tice H."/>
            <person name="Grimwood J."/>
            <person name="Bruce D."/>
            <person name="Barry K."/>
            <person name="Shu S."/>
            <person name="Lindquist E."/>
            <person name="Wang M."/>
            <person name="Pitluck S."/>
            <person name="Vogel J.P."/>
            <person name="Garvin D.F."/>
            <person name="Mockler T.C."/>
            <person name="Schmutz J."/>
            <person name="Rokhsar D."/>
            <person name="Bevan M.W."/>
        </authorList>
    </citation>
    <scope>NUCLEOTIDE SEQUENCE</scope>
    <source>
        <strain evidence="3">Bd21</strain>
    </source>
</reference>
<evidence type="ECO:0000256" key="2">
    <source>
        <dbReference type="SAM" id="SignalP"/>
    </source>
</evidence>
<dbReference type="Proteomes" id="UP000008810">
    <property type="component" value="Chromosome 5"/>
</dbReference>
<keyword evidence="2" id="KW-0732">Signal</keyword>
<proteinExistence type="predicted"/>
<gene>
    <name evidence="3" type="ORF">BRADI_5g27061v3</name>
</gene>
<dbReference type="EMBL" id="CM000884">
    <property type="protein sequence ID" value="KQJ85437.1"/>
    <property type="molecule type" value="Genomic_DNA"/>
</dbReference>
<name>A0A0Q3KZE3_BRADI</name>
<evidence type="ECO:0000313" key="3">
    <source>
        <dbReference type="EMBL" id="KQJ85437.1"/>
    </source>
</evidence>
<organism evidence="3">
    <name type="scientific">Brachypodium distachyon</name>
    <name type="common">Purple false brome</name>
    <name type="synonym">Trachynia distachya</name>
    <dbReference type="NCBI Taxonomy" id="15368"/>
    <lineage>
        <taxon>Eukaryota</taxon>
        <taxon>Viridiplantae</taxon>
        <taxon>Streptophyta</taxon>
        <taxon>Embryophyta</taxon>
        <taxon>Tracheophyta</taxon>
        <taxon>Spermatophyta</taxon>
        <taxon>Magnoliopsida</taxon>
        <taxon>Liliopsida</taxon>
        <taxon>Poales</taxon>
        <taxon>Poaceae</taxon>
        <taxon>BOP clade</taxon>
        <taxon>Pooideae</taxon>
        <taxon>Stipodae</taxon>
        <taxon>Brachypodieae</taxon>
        <taxon>Brachypodium</taxon>
    </lineage>
</organism>
<accession>A0A0Q3KZE3</accession>
<feature type="chain" id="PRO_5035999745" evidence="2">
    <location>
        <begin position="38"/>
        <end position="100"/>
    </location>
</feature>
<protein>
    <submittedName>
        <fullName evidence="3 4">Uncharacterized protein</fullName>
    </submittedName>
</protein>
<evidence type="ECO:0000313" key="5">
    <source>
        <dbReference type="Proteomes" id="UP000008810"/>
    </source>
</evidence>
<sequence>MKNTPSKRGTMVSVWSFNFCPVISLASLLVTPPPSAAENSSSPEPVFFFRACEPSSKLLWLVTFVSLTHAYMSIRYRSRGAWPVAASIVLGPVNSAAQMG</sequence>
<dbReference type="InParanoid" id="A0A0Q3KZE3"/>
<evidence type="ECO:0000256" key="1">
    <source>
        <dbReference type="SAM" id="Phobius"/>
    </source>
</evidence>